<reference evidence="1 2" key="1">
    <citation type="submission" date="2020-07" db="EMBL/GenBank/DDBJ databases">
        <title>Sequencing the genomes of 1000 actinobacteria strains.</title>
        <authorList>
            <person name="Klenk H.-P."/>
        </authorList>
    </citation>
    <scope>NUCLEOTIDE SEQUENCE [LARGE SCALE GENOMIC DNA]</scope>
    <source>
        <strain evidence="1 2">DSM 7487</strain>
    </source>
</reference>
<name>A0A7Y9DLL9_9ACTN</name>
<protein>
    <submittedName>
        <fullName evidence="1">Putative nucleic acid-binding protein</fullName>
    </submittedName>
</protein>
<dbReference type="AlphaFoldDB" id="A0A7Y9DLL9"/>
<dbReference type="EMBL" id="JACCBB010000001">
    <property type="protein sequence ID" value="NYD22800.1"/>
    <property type="molecule type" value="Genomic_DNA"/>
</dbReference>
<accession>A0A7Y9DLL9</accession>
<sequence>MIAATARAHDLPLVTSHLGDYRGLEGLLELRSP</sequence>
<dbReference type="RefSeq" id="WP_425491492.1">
    <property type="nucleotide sequence ID" value="NZ_BAAAGN010000020.1"/>
</dbReference>
<gene>
    <name evidence="1" type="ORF">BJ968_002340</name>
</gene>
<evidence type="ECO:0000313" key="2">
    <source>
        <dbReference type="Proteomes" id="UP000521922"/>
    </source>
</evidence>
<comment type="caution">
    <text evidence="1">The sequence shown here is derived from an EMBL/GenBank/DDBJ whole genome shotgun (WGS) entry which is preliminary data.</text>
</comment>
<keyword evidence="2" id="KW-1185">Reference proteome</keyword>
<evidence type="ECO:0000313" key="1">
    <source>
        <dbReference type="EMBL" id="NYD22800.1"/>
    </source>
</evidence>
<organism evidence="1 2">
    <name type="scientific">Kineococcus aurantiacus</name>
    <dbReference type="NCBI Taxonomy" id="37633"/>
    <lineage>
        <taxon>Bacteria</taxon>
        <taxon>Bacillati</taxon>
        <taxon>Actinomycetota</taxon>
        <taxon>Actinomycetes</taxon>
        <taxon>Kineosporiales</taxon>
        <taxon>Kineosporiaceae</taxon>
        <taxon>Kineococcus</taxon>
    </lineage>
</organism>
<dbReference type="Proteomes" id="UP000521922">
    <property type="component" value="Unassembled WGS sequence"/>
</dbReference>
<proteinExistence type="predicted"/>
<dbReference type="Gene3D" id="3.40.50.1010">
    <property type="entry name" value="5'-nuclease"/>
    <property type="match status" value="1"/>
</dbReference>